<feature type="compositionally biased region" description="Basic and acidic residues" evidence="1">
    <location>
        <begin position="956"/>
        <end position="973"/>
    </location>
</feature>
<evidence type="ECO:0000313" key="3">
    <source>
        <dbReference type="Proteomes" id="UP001151760"/>
    </source>
</evidence>
<dbReference type="InterPro" id="IPR021109">
    <property type="entry name" value="Peptidase_aspartic_dom_sf"/>
</dbReference>
<accession>A0ABQ4ZMS9</accession>
<dbReference type="PANTHER" id="PTHR33067">
    <property type="entry name" value="RNA-DIRECTED DNA POLYMERASE-RELATED"/>
    <property type="match status" value="1"/>
</dbReference>
<gene>
    <name evidence="2" type="ORF">Tco_0773856</name>
</gene>
<dbReference type="Gene3D" id="2.40.70.10">
    <property type="entry name" value="Acid Proteases"/>
    <property type="match status" value="1"/>
</dbReference>
<feature type="region of interest" description="Disordered" evidence="1">
    <location>
        <begin position="824"/>
        <end position="857"/>
    </location>
</feature>
<feature type="compositionally biased region" description="Acidic residues" evidence="1">
    <location>
        <begin position="946"/>
        <end position="955"/>
    </location>
</feature>
<organism evidence="2 3">
    <name type="scientific">Tanacetum coccineum</name>
    <dbReference type="NCBI Taxonomy" id="301880"/>
    <lineage>
        <taxon>Eukaryota</taxon>
        <taxon>Viridiplantae</taxon>
        <taxon>Streptophyta</taxon>
        <taxon>Embryophyta</taxon>
        <taxon>Tracheophyta</taxon>
        <taxon>Spermatophyta</taxon>
        <taxon>Magnoliopsida</taxon>
        <taxon>eudicotyledons</taxon>
        <taxon>Gunneridae</taxon>
        <taxon>Pentapetalae</taxon>
        <taxon>asterids</taxon>
        <taxon>campanulids</taxon>
        <taxon>Asterales</taxon>
        <taxon>Asteraceae</taxon>
        <taxon>Asteroideae</taxon>
        <taxon>Anthemideae</taxon>
        <taxon>Anthemidinae</taxon>
        <taxon>Tanacetum</taxon>
    </lineage>
</organism>
<dbReference type="SUPFAM" id="SSF50630">
    <property type="entry name" value="Acid proteases"/>
    <property type="match status" value="1"/>
</dbReference>
<keyword evidence="2" id="KW-0695">RNA-directed DNA polymerase</keyword>
<dbReference type="EMBL" id="BQNB010011488">
    <property type="protein sequence ID" value="GJS91220.1"/>
    <property type="molecule type" value="Genomic_DNA"/>
</dbReference>
<evidence type="ECO:0000256" key="1">
    <source>
        <dbReference type="SAM" id="MobiDB-lite"/>
    </source>
</evidence>
<evidence type="ECO:0000313" key="2">
    <source>
        <dbReference type="EMBL" id="GJS91220.1"/>
    </source>
</evidence>
<keyword evidence="2" id="KW-0808">Transferase</keyword>
<dbReference type="GO" id="GO:0003964">
    <property type="term" value="F:RNA-directed DNA polymerase activity"/>
    <property type="evidence" value="ECO:0007669"/>
    <property type="project" value="UniProtKB-KW"/>
</dbReference>
<comment type="caution">
    <text evidence="2">The sequence shown here is derived from an EMBL/GenBank/DDBJ whole genome shotgun (WGS) entry which is preliminary data.</text>
</comment>
<keyword evidence="2" id="KW-0548">Nucleotidyltransferase</keyword>
<protein>
    <submittedName>
        <fullName evidence="2">Reverse transcriptase domain-containing protein</fullName>
    </submittedName>
</protein>
<feature type="region of interest" description="Disordered" evidence="1">
    <location>
        <begin position="615"/>
        <end position="649"/>
    </location>
</feature>
<feature type="region of interest" description="Disordered" evidence="1">
    <location>
        <begin position="939"/>
        <end position="973"/>
    </location>
</feature>
<name>A0ABQ4ZMS9_9ASTR</name>
<proteinExistence type="predicted"/>
<keyword evidence="3" id="KW-1185">Reference proteome</keyword>
<dbReference type="CDD" id="cd00303">
    <property type="entry name" value="retropepsin_like"/>
    <property type="match status" value="1"/>
</dbReference>
<reference evidence="2" key="2">
    <citation type="submission" date="2022-01" db="EMBL/GenBank/DDBJ databases">
        <authorList>
            <person name="Yamashiro T."/>
            <person name="Shiraishi A."/>
            <person name="Satake H."/>
            <person name="Nakayama K."/>
        </authorList>
    </citation>
    <scope>NUCLEOTIDE SEQUENCE</scope>
</reference>
<feature type="compositionally biased region" description="Basic and acidic residues" evidence="1">
    <location>
        <begin position="615"/>
        <end position="641"/>
    </location>
</feature>
<dbReference type="Proteomes" id="UP001151760">
    <property type="component" value="Unassembled WGS sequence"/>
</dbReference>
<sequence length="1125" mass="125543">MEDNLSNFMSKSAKRHEENSNLIKEIQASTDASIRNQGASIKTLEIQIGQMSKVLQERGFGTYSEASHINDSIPRKEKDLGSFTLPCFINNVCFDNALADLGASVSVMPLSTYLNLGLGELAHTKLTVELADRTVKYPKGIAENVLVGIGKFVFPADFIILDMPEDIKVTVILGRPFLSTARAKIDCLHAKALERMELDLEARLMGETLVLNRSLDPFFEDYIELNDLNLPLELRRDQVGNLMPTIEEGEVIEEFRATDDGRMVSKVFGYPSDCDHDKKIHMDCSYNLKFSCMIGTTSTTLTARLPILNPGEYDLWLIRIEQYFLMTDYSLWEVILNGNKVLKRTIGETEQEYEPTTAEEKQDRRNEMKARGTLLMALLNKDQLKFHSYKDAKLLMEVSLKKGMEGNKGIKRKFIEPTQATNENVAGIKHEHTTDEKSASEWKTNSLIWRNKRGNRDHANSRRTVTVKTPTENALVAQDGIGGYDWSYQAEEEHPTNFALMAHTSSESYSSLDSEGYHAVPPPYTGNFIPFKPNLTFMDEIVKSENIDVITVITSSNADNGDAVEPKTVRKNSFRPPVIEELESYDDRRHMTRNKCYLTEYEDYDGGFVSFGDGKGRISKKESEPKKSDSSSGRSKLDRSNARGASTISTSEASRPDITFIVCACARFQVTLKTSHLYAVKRIFRYLKGQPKLGLWYPRDSPFDLEAFSDSDYAGASLDRLKMHFGPVLRVKHGKKLVSAARLALCCWAKVSTVRHKTEENTDFHQILDFLTSSSINFAITAVVVTESSVRRDSSLNDERVTPLFQNMLVPPVVVGEVTTVATSQPPIDPNTYRRNKRGRNTKVPQSGGSPKKFGDETVYIGEDDRVVRAATTASSLEAEQASGNINKTQFTATLNEPSFLKLGSVNTPGSDEGRLKLEELMAMCTKLSKQVFDLEKEKDAQAVESSDDDLDEDDASKQGRTSDKTKSMFKDSNFDDLDDLVDEGLAFVQEKDVENQGKISADDTEVVKGSGDTEAVNTAGEGVSTAAPRTPPTTTTVFDDEDVTMAMAQTLIKMKEEKAKEKGVAIKDVEDSSRPVRSITTLQPLPTIDPKDKGKGIIHETEFVEKTKKKVQGDAQIERDVYQG</sequence>
<reference evidence="2" key="1">
    <citation type="journal article" date="2022" name="Int. J. Mol. Sci.">
        <title>Draft Genome of Tanacetum Coccineum: Genomic Comparison of Closely Related Tanacetum-Family Plants.</title>
        <authorList>
            <person name="Yamashiro T."/>
            <person name="Shiraishi A."/>
            <person name="Nakayama K."/>
            <person name="Satake H."/>
        </authorList>
    </citation>
    <scope>NUCLEOTIDE SEQUENCE</scope>
</reference>
<dbReference type="PANTHER" id="PTHR33067:SF31">
    <property type="entry name" value="RNA-DIRECTED DNA POLYMERASE"/>
    <property type="match status" value="1"/>
</dbReference>